<dbReference type="SUPFAM" id="SSF160246">
    <property type="entry name" value="EspE N-terminal domain-like"/>
    <property type="match status" value="1"/>
</dbReference>
<evidence type="ECO:0000256" key="1">
    <source>
        <dbReference type="ARBA" id="ARBA00006611"/>
    </source>
</evidence>
<evidence type="ECO:0000313" key="6">
    <source>
        <dbReference type="EMBL" id="GGR32721.1"/>
    </source>
</evidence>
<evidence type="ECO:0000256" key="2">
    <source>
        <dbReference type="ARBA" id="ARBA00022741"/>
    </source>
</evidence>
<dbReference type="SMART" id="SM00382">
    <property type="entry name" value="AAA"/>
    <property type="match status" value="1"/>
</dbReference>
<keyword evidence="2" id="KW-0547">Nucleotide-binding</keyword>
<proteinExistence type="inferred from homology"/>
<comment type="caution">
    <text evidence="6">The sequence shown here is derived from an EMBL/GenBank/DDBJ whole genome shotgun (WGS) entry which is preliminary data.</text>
</comment>
<keyword evidence="3" id="KW-0067">ATP-binding</keyword>
<accession>A0A918CQ51</accession>
<feature type="domain" description="AAA+ ATPase" evidence="5">
    <location>
        <begin position="373"/>
        <end position="498"/>
    </location>
</feature>
<dbReference type="SUPFAM" id="SSF52540">
    <property type="entry name" value="P-loop containing nucleoside triphosphate hydrolases"/>
    <property type="match status" value="1"/>
</dbReference>
<comment type="similarity">
    <text evidence="1">Belongs to the GSP E family.</text>
</comment>
<dbReference type="InterPro" id="IPR001482">
    <property type="entry name" value="T2SS/T4SS_dom"/>
</dbReference>
<name>A0A918CQ51_9DEIO</name>
<organism evidence="6 7">
    <name type="scientific">Deinococcus ruber</name>
    <dbReference type="NCBI Taxonomy" id="1848197"/>
    <lineage>
        <taxon>Bacteria</taxon>
        <taxon>Thermotogati</taxon>
        <taxon>Deinococcota</taxon>
        <taxon>Deinococci</taxon>
        <taxon>Deinococcales</taxon>
        <taxon>Deinococcaceae</taxon>
        <taxon>Deinococcus</taxon>
    </lineage>
</organism>
<dbReference type="InterPro" id="IPR007831">
    <property type="entry name" value="T2SS_GspE_N"/>
</dbReference>
<dbReference type="GO" id="GO:0005524">
    <property type="term" value="F:ATP binding"/>
    <property type="evidence" value="ECO:0007669"/>
    <property type="project" value="UniProtKB-KW"/>
</dbReference>
<reference evidence="6" key="2">
    <citation type="submission" date="2020-09" db="EMBL/GenBank/DDBJ databases">
        <authorList>
            <person name="Sun Q."/>
            <person name="Ohkuma M."/>
        </authorList>
    </citation>
    <scope>NUCLEOTIDE SEQUENCE</scope>
    <source>
        <strain evidence="6">JCM 31311</strain>
    </source>
</reference>
<dbReference type="InterPro" id="IPR003593">
    <property type="entry name" value="AAA+_ATPase"/>
</dbReference>
<evidence type="ECO:0000256" key="4">
    <source>
        <dbReference type="SAM" id="MobiDB-lite"/>
    </source>
</evidence>
<dbReference type="PANTHER" id="PTHR30258:SF2">
    <property type="entry name" value="COMG OPERON PROTEIN 1"/>
    <property type="match status" value="1"/>
</dbReference>
<sequence length="626" mass="68681">MQAIHFPIITDAQPSDDGLYIGTYDGQLVYGADDPFDPEFQERIGGFVTFRAQVPAELPPPLPVATLEPAPDMRTIMDALYLMGVGNIKPGELTQANFHKILLQTGRITPEDLARAYAKFAGVMYIDPTRNPPSPDVRTLLSTHLITTYRIIPYSRASNTLTVLQADPTDTFSLVAVEDEAQGLDIRVAVASEPEIERLILTLYRRAAQDEELIREAASRPELHDPKDQDADPNGPVAKRIRTALEEAVSNQASDIHFQPEREGMMIRERVHGNLIPRSTVPAMYSAQLINQLKMMCGMTIESRLPQDKRLNLQMQIGGVSQLVRLRVSSLPSHHGDSIVMRLLPDVDTLPTLDGTGFSPHNLALVRQAIEGANGMILVTGPTGSGKTTLMHTTLRELNDHRIKIMAIEDPIEYEQPLIVQTEIRRSDDPENNLSFARALRSILRQDPDVIFVGEIRDEETATIAVQAAQTGHLLLSTLHTNSAIGTISRLMDLGVPPYLISGSLQLVIAQRLVGRPCPECSEERPMPDAYAPTKGATMLQGTGILDGAPCPTCYGTGDYKRLPVHEVLAITPDIRKAILAGDLAAVELYAKESGFRTVLEDGLAKVAAHQLNLNRVLELKTGEAL</sequence>
<evidence type="ECO:0000259" key="5">
    <source>
        <dbReference type="SMART" id="SM00382"/>
    </source>
</evidence>
<dbReference type="GO" id="GO:0005886">
    <property type="term" value="C:plasma membrane"/>
    <property type="evidence" value="ECO:0007669"/>
    <property type="project" value="TreeGrafter"/>
</dbReference>
<dbReference type="PANTHER" id="PTHR30258">
    <property type="entry name" value="TYPE II SECRETION SYSTEM PROTEIN GSPE-RELATED"/>
    <property type="match status" value="1"/>
</dbReference>
<evidence type="ECO:0000313" key="7">
    <source>
        <dbReference type="Proteomes" id="UP000603865"/>
    </source>
</evidence>
<feature type="compositionally biased region" description="Basic and acidic residues" evidence="4">
    <location>
        <begin position="217"/>
        <end position="230"/>
    </location>
</feature>
<protein>
    <recommendedName>
        <fullName evidence="5">AAA+ ATPase domain-containing protein</fullName>
    </recommendedName>
</protein>
<reference evidence="6" key="1">
    <citation type="journal article" date="2014" name="Int. J. Syst. Evol. Microbiol.">
        <title>Complete genome sequence of Corynebacterium casei LMG S-19264T (=DSM 44701T), isolated from a smear-ripened cheese.</title>
        <authorList>
            <consortium name="US DOE Joint Genome Institute (JGI-PGF)"/>
            <person name="Walter F."/>
            <person name="Albersmeier A."/>
            <person name="Kalinowski J."/>
            <person name="Ruckert C."/>
        </authorList>
    </citation>
    <scope>NUCLEOTIDE SEQUENCE</scope>
    <source>
        <strain evidence="6">JCM 31311</strain>
    </source>
</reference>
<dbReference type="AlphaFoldDB" id="A0A918CQ51"/>
<evidence type="ECO:0000256" key="3">
    <source>
        <dbReference type="ARBA" id="ARBA00022840"/>
    </source>
</evidence>
<dbReference type="Proteomes" id="UP000603865">
    <property type="component" value="Unassembled WGS sequence"/>
</dbReference>
<dbReference type="RefSeq" id="WP_189093149.1">
    <property type="nucleotide sequence ID" value="NZ_BMQL01000056.1"/>
</dbReference>
<feature type="region of interest" description="Disordered" evidence="4">
    <location>
        <begin position="217"/>
        <end position="236"/>
    </location>
</feature>
<dbReference type="Pfam" id="PF05157">
    <property type="entry name" value="MshEN"/>
    <property type="match status" value="1"/>
</dbReference>
<dbReference type="GO" id="GO:0016887">
    <property type="term" value="F:ATP hydrolysis activity"/>
    <property type="evidence" value="ECO:0007669"/>
    <property type="project" value="TreeGrafter"/>
</dbReference>
<dbReference type="EMBL" id="BMQL01000056">
    <property type="protein sequence ID" value="GGR32721.1"/>
    <property type="molecule type" value="Genomic_DNA"/>
</dbReference>
<dbReference type="CDD" id="cd01129">
    <property type="entry name" value="PulE-GspE-like"/>
    <property type="match status" value="1"/>
</dbReference>
<dbReference type="InterPro" id="IPR027417">
    <property type="entry name" value="P-loop_NTPase"/>
</dbReference>
<dbReference type="Pfam" id="PF00437">
    <property type="entry name" value="T2SSE"/>
    <property type="match status" value="1"/>
</dbReference>
<gene>
    <name evidence="6" type="ORF">GCM10008957_48970</name>
</gene>
<dbReference type="Gene3D" id="3.30.300.160">
    <property type="entry name" value="Type II secretion system, protein E, N-terminal domain"/>
    <property type="match status" value="1"/>
</dbReference>
<keyword evidence="7" id="KW-1185">Reference proteome</keyword>
<dbReference type="InterPro" id="IPR037257">
    <property type="entry name" value="T2SS_E_N_sf"/>
</dbReference>
<dbReference type="Gene3D" id="3.30.450.90">
    <property type="match status" value="1"/>
</dbReference>
<dbReference type="Gene3D" id="3.40.50.300">
    <property type="entry name" value="P-loop containing nucleotide triphosphate hydrolases"/>
    <property type="match status" value="1"/>
</dbReference>